<protein>
    <submittedName>
        <fullName evidence="3">DUF1778 domain-containing protein</fullName>
    </submittedName>
</protein>
<dbReference type="Proteomes" id="UP000587991">
    <property type="component" value="Unassembled WGS sequence"/>
</dbReference>
<name>A0A847RV17_9NEIS</name>
<evidence type="ECO:0000256" key="1">
    <source>
        <dbReference type="ARBA" id="ARBA00022649"/>
    </source>
</evidence>
<organism evidence="3 4">
    <name type="scientific">Leeia aquatica</name>
    <dbReference type="NCBI Taxonomy" id="2725557"/>
    <lineage>
        <taxon>Bacteria</taxon>
        <taxon>Pseudomonadati</taxon>
        <taxon>Pseudomonadota</taxon>
        <taxon>Betaproteobacteria</taxon>
        <taxon>Neisseriales</taxon>
        <taxon>Leeiaceae</taxon>
        <taxon>Leeia</taxon>
    </lineage>
</organism>
<keyword evidence="1" id="KW-1277">Toxin-antitoxin system</keyword>
<gene>
    <name evidence="3" type="ORF">HF682_00705</name>
</gene>
<evidence type="ECO:0000256" key="2">
    <source>
        <dbReference type="ARBA" id="ARBA00049988"/>
    </source>
</evidence>
<dbReference type="PANTHER" id="PTHR35401">
    <property type="entry name" value="COPG FAMILY HELIX-TURN-HELIX PROTEIN-RELATED-RELATED"/>
    <property type="match status" value="1"/>
</dbReference>
<reference evidence="3 4" key="1">
    <citation type="submission" date="2020-04" db="EMBL/GenBank/DDBJ databases">
        <title>Draft genome of Leeia sp. IMCC25680.</title>
        <authorList>
            <person name="Song J."/>
            <person name="Cho J.-C."/>
        </authorList>
    </citation>
    <scope>NUCLEOTIDE SEQUENCE [LARGE SCALE GENOMIC DNA]</scope>
    <source>
        <strain evidence="3 4">IMCC25680</strain>
    </source>
</reference>
<dbReference type="EMBL" id="JABAIM010000001">
    <property type="protein sequence ID" value="NLR73681.1"/>
    <property type="molecule type" value="Genomic_DNA"/>
</dbReference>
<evidence type="ECO:0000313" key="3">
    <source>
        <dbReference type="EMBL" id="NLR73681.1"/>
    </source>
</evidence>
<dbReference type="PANTHER" id="PTHR35401:SF2">
    <property type="entry name" value="ABC-TYPE TRANSPORT SYSTEM"/>
    <property type="match status" value="1"/>
</dbReference>
<proteinExistence type="inferred from homology"/>
<dbReference type="InterPro" id="IPR014795">
    <property type="entry name" value="TacA_1-like"/>
</dbReference>
<dbReference type="Pfam" id="PF08681">
    <property type="entry name" value="TacA1"/>
    <property type="match status" value="1"/>
</dbReference>
<keyword evidence="4" id="KW-1185">Reference proteome</keyword>
<comment type="caution">
    <text evidence="3">The sequence shown here is derived from an EMBL/GenBank/DDBJ whole genome shotgun (WGS) entry which is preliminary data.</text>
</comment>
<dbReference type="InterPro" id="IPR010985">
    <property type="entry name" value="Ribbon_hlx_hlx"/>
</dbReference>
<dbReference type="SUPFAM" id="SSF47598">
    <property type="entry name" value="Ribbon-helix-helix"/>
    <property type="match status" value="1"/>
</dbReference>
<accession>A0A847RV17</accession>
<dbReference type="AlphaFoldDB" id="A0A847RV17"/>
<dbReference type="RefSeq" id="WP_168875345.1">
    <property type="nucleotide sequence ID" value="NZ_JABAIM010000001.1"/>
</dbReference>
<evidence type="ECO:0000313" key="4">
    <source>
        <dbReference type="Proteomes" id="UP000587991"/>
    </source>
</evidence>
<comment type="similarity">
    <text evidence="2">Belongs to the TacA antitoxin family.</text>
</comment>
<dbReference type="Gene3D" id="1.20.5.780">
    <property type="entry name" value="Single helix bin"/>
    <property type="match status" value="1"/>
</dbReference>
<sequence>MPAKLTTVRLQARISTGLHTMLKRAAELQGLTINDFIVAAVHDAAKNAIEHTDIIRLSLADQLCFAQALLSPPDQAGPLRHALVCRDKLLSNE</sequence>
<dbReference type="GO" id="GO:0006355">
    <property type="term" value="P:regulation of DNA-templated transcription"/>
    <property type="evidence" value="ECO:0007669"/>
    <property type="project" value="InterPro"/>
</dbReference>